<evidence type="ECO:0000256" key="3">
    <source>
        <dbReference type="ARBA" id="ARBA00022737"/>
    </source>
</evidence>
<keyword evidence="4 7" id="KW-0863">Zinc-finger</keyword>
<proteinExistence type="predicted"/>
<keyword evidence="11" id="KW-1185">Reference proteome</keyword>
<comment type="caution">
    <text evidence="10">The sequence shown here is derived from an EMBL/GenBank/DDBJ whole genome shotgun (WGS) entry which is preliminary data.</text>
</comment>
<comment type="subcellular location">
    <subcellularLocation>
        <location evidence="1">Nucleus</location>
    </subcellularLocation>
</comment>
<evidence type="ECO:0000256" key="5">
    <source>
        <dbReference type="ARBA" id="ARBA00022833"/>
    </source>
</evidence>
<evidence type="ECO:0000313" key="11">
    <source>
        <dbReference type="Proteomes" id="UP001642540"/>
    </source>
</evidence>
<feature type="compositionally biased region" description="Basic residues" evidence="8">
    <location>
        <begin position="383"/>
        <end position="395"/>
    </location>
</feature>
<keyword evidence="2" id="KW-0479">Metal-binding</keyword>
<organism evidence="10 11">
    <name type="scientific">Orchesella dallaii</name>
    <dbReference type="NCBI Taxonomy" id="48710"/>
    <lineage>
        <taxon>Eukaryota</taxon>
        <taxon>Metazoa</taxon>
        <taxon>Ecdysozoa</taxon>
        <taxon>Arthropoda</taxon>
        <taxon>Hexapoda</taxon>
        <taxon>Collembola</taxon>
        <taxon>Entomobryomorpha</taxon>
        <taxon>Entomobryoidea</taxon>
        <taxon>Orchesellidae</taxon>
        <taxon>Orchesellinae</taxon>
        <taxon>Orchesella</taxon>
    </lineage>
</organism>
<dbReference type="InterPro" id="IPR036236">
    <property type="entry name" value="Znf_C2H2_sf"/>
</dbReference>
<feature type="region of interest" description="Disordered" evidence="8">
    <location>
        <begin position="367"/>
        <end position="400"/>
    </location>
</feature>
<dbReference type="InterPro" id="IPR050888">
    <property type="entry name" value="ZnF_C2H2-type_TF"/>
</dbReference>
<evidence type="ECO:0000256" key="8">
    <source>
        <dbReference type="SAM" id="MobiDB-lite"/>
    </source>
</evidence>
<evidence type="ECO:0000256" key="2">
    <source>
        <dbReference type="ARBA" id="ARBA00022723"/>
    </source>
</evidence>
<keyword evidence="6" id="KW-0539">Nucleus</keyword>
<dbReference type="EMBL" id="CAXLJM020000157">
    <property type="protein sequence ID" value="CAL8143480.1"/>
    <property type="molecule type" value="Genomic_DNA"/>
</dbReference>
<evidence type="ECO:0000313" key="10">
    <source>
        <dbReference type="EMBL" id="CAL8143480.1"/>
    </source>
</evidence>
<dbReference type="Proteomes" id="UP001642540">
    <property type="component" value="Unassembled WGS sequence"/>
</dbReference>
<feature type="domain" description="C2H2-type" evidence="9">
    <location>
        <begin position="330"/>
        <end position="353"/>
    </location>
</feature>
<reference evidence="10 11" key="1">
    <citation type="submission" date="2024-08" db="EMBL/GenBank/DDBJ databases">
        <authorList>
            <person name="Cucini C."/>
            <person name="Frati F."/>
        </authorList>
    </citation>
    <scope>NUCLEOTIDE SEQUENCE [LARGE SCALE GENOMIC DNA]</scope>
</reference>
<dbReference type="Gene3D" id="3.30.160.60">
    <property type="entry name" value="Classic Zinc Finger"/>
    <property type="match status" value="1"/>
</dbReference>
<keyword evidence="3" id="KW-0677">Repeat</keyword>
<name>A0ABP1S4B9_9HEXA</name>
<accession>A0ABP1S4B9</accession>
<dbReference type="Pfam" id="PF00096">
    <property type="entry name" value="zf-C2H2"/>
    <property type="match status" value="2"/>
</dbReference>
<evidence type="ECO:0000256" key="6">
    <source>
        <dbReference type="ARBA" id="ARBA00023242"/>
    </source>
</evidence>
<evidence type="ECO:0000256" key="4">
    <source>
        <dbReference type="ARBA" id="ARBA00022771"/>
    </source>
</evidence>
<dbReference type="InterPro" id="IPR013087">
    <property type="entry name" value="Znf_C2H2_type"/>
</dbReference>
<dbReference type="PROSITE" id="PS50157">
    <property type="entry name" value="ZINC_FINGER_C2H2_2"/>
    <property type="match status" value="2"/>
</dbReference>
<dbReference type="SMART" id="SM00355">
    <property type="entry name" value="ZnF_C2H2"/>
    <property type="match status" value="2"/>
</dbReference>
<feature type="domain" description="C2H2-type" evidence="9">
    <location>
        <begin position="407"/>
        <end position="434"/>
    </location>
</feature>
<evidence type="ECO:0000256" key="1">
    <source>
        <dbReference type="ARBA" id="ARBA00004123"/>
    </source>
</evidence>
<dbReference type="PROSITE" id="PS00028">
    <property type="entry name" value="ZINC_FINGER_C2H2_1"/>
    <property type="match status" value="2"/>
</dbReference>
<gene>
    <name evidence="10" type="ORF">ODALV1_LOCUS29613</name>
</gene>
<dbReference type="SUPFAM" id="SSF57667">
    <property type="entry name" value="beta-beta-alpha zinc fingers"/>
    <property type="match status" value="1"/>
</dbReference>
<keyword evidence="5" id="KW-0862">Zinc</keyword>
<protein>
    <recommendedName>
        <fullName evidence="9">C2H2-type domain-containing protein</fullName>
    </recommendedName>
</protein>
<sequence length="500" mass="56427">MSSLQQNFEHGLISSEDMIHAVCMICHDRFSTQKPTKFNTSNFAKVQRGKRLKKICDLLGFNSDKIPEMCDPQTFPNCGDCEILINSVLKKQALRDKCQKEFLDADQAYKNCESTLKQKITESETSSRLSSFVENYSTPNDLVTFMDTPENADDIRYYPSPSSSAIGSVVDSLITEYSIENPEPINFNAVDPLNPENEMDIHLFGDITTGSELDESAPIIARVDFSDRSYDANNTQFAGFKCPAIPKFCKKSTGTNKTHSPAMGAQRLQSDDRHVVVQGRALRMNTSVLSNCMAPNDGCGDSQAFLTAAQNRNFQKASRKRVPVPGFRIDECNICRKIFPNKQSLLEHKSIHSTNLWTFQNHENASINQDEQEENIRKLPSNKAKKGKKNGKRRTGKAERKKLASTFRCEVCEKGFARKNHLTNHKKVHIARNPTPEVAEVYLPEVVVPESFMRNDDDNISTVSSIPSIHKLRLRNKVLKKPTWQCNSTKHSKLSVKKIL</sequence>
<evidence type="ECO:0000256" key="7">
    <source>
        <dbReference type="PROSITE-ProRule" id="PRU00042"/>
    </source>
</evidence>
<evidence type="ECO:0000259" key="9">
    <source>
        <dbReference type="PROSITE" id="PS50157"/>
    </source>
</evidence>
<dbReference type="PANTHER" id="PTHR24406">
    <property type="entry name" value="TRANSCRIPTIONAL REPRESSOR CTCFL-RELATED"/>
    <property type="match status" value="1"/>
</dbReference>